<dbReference type="PANTHER" id="PTHR12526">
    <property type="entry name" value="GLYCOSYLTRANSFERASE"/>
    <property type="match status" value="1"/>
</dbReference>
<evidence type="ECO:0000259" key="3">
    <source>
        <dbReference type="Pfam" id="PF00534"/>
    </source>
</evidence>
<dbReference type="Gene3D" id="3.40.50.2000">
    <property type="entry name" value="Glycogen Phosphorylase B"/>
    <property type="match status" value="1"/>
</dbReference>
<feature type="domain" description="Glycosyl transferase family 1" evidence="3">
    <location>
        <begin position="181"/>
        <end position="342"/>
    </location>
</feature>
<dbReference type="CAZy" id="GT4">
    <property type="family name" value="Glycosyltransferase Family 4"/>
</dbReference>
<dbReference type="HOGENOM" id="CLU_009583_14_0_0"/>
<evidence type="ECO:0000313" key="5">
    <source>
        <dbReference type="Proteomes" id="UP000000925"/>
    </source>
</evidence>
<dbReference type="eggNOG" id="COG0438">
    <property type="taxonomic scope" value="Bacteria"/>
</dbReference>
<dbReference type="PANTHER" id="PTHR12526:SF510">
    <property type="entry name" value="D-INOSITOL 3-PHOSPHATE GLYCOSYLTRANSFERASE"/>
    <property type="match status" value="1"/>
</dbReference>
<dbReference type="RefSeq" id="WP_013042149.1">
    <property type="nucleotide sequence ID" value="NC_014008.1"/>
</dbReference>
<dbReference type="OrthoDB" id="179766at2"/>
<dbReference type="STRING" id="583355.Caka_0399"/>
<dbReference type="EMBL" id="CP001998">
    <property type="protein sequence ID" value="ADE53424.1"/>
    <property type="molecule type" value="Genomic_DNA"/>
</dbReference>
<reference evidence="4 5" key="1">
    <citation type="journal article" date="2010" name="Stand. Genomic Sci.">
        <title>Complete genome sequence of Coraliomargarita akajimensis type strain (04OKA010-24).</title>
        <authorList>
            <person name="Mavromatis K."/>
            <person name="Abt B."/>
            <person name="Brambilla E."/>
            <person name="Lapidus A."/>
            <person name="Copeland A."/>
            <person name="Deshpande S."/>
            <person name="Nolan M."/>
            <person name="Lucas S."/>
            <person name="Tice H."/>
            <person name="Cheng J.F."/>
            <person name="Han C."/>
            <person name="Detter J.C."/>
            <person name="Woyke T."/>
            <person name="Goodwin L."/>
            <person name="Pitluck S."/>
            <person name="Held B."/>
            <person name="Brettin T."/>
            <person name="Tapia R."/>
            <person name="Ivanova N."/>
            <person name="Mikhailova N."/>
            <person name="Pati A."/>
            <person name="Liolios K."/>
            <person name="Chen A."/>
            <person name="Palaniappan K."/>
            <person name="Land M."/>
            <person name="Hauser L."/>
            <person name="Chang Y.J."/>
            <person name="Jeffries C.D."/>
            <person name="Rohde M."/>
            <person name="Goker M."/>
            <person name="Bristow J."/>
            <person name="Eisen J.A."/>
            <person name="Markowitz V."/>
            <person name="Hugenholtz P."/>
            <person name="Klenk H.P."/>
            <person name="Kyrpides N.C."/>
        </authorList>
    </citation>
    <scope>NUCLEOTIDE SEQUENCE [LARGE SCALE GENOMIC DNA]</scope>
    <source>
        <strain evidence="5">DSM 45221 / IAM 15411 / JCM 23193 / KCTC 12865</strain>
    </source>
</reference>
<keyword evidence="2 4" id="KW-0808">Transferase</keyword>
<keyword evidence="1" id="KW-0328">Glycosyltransferase</keyword>
<dbReference type="AlphaFoldDB" id="D5EML8"/>
<dbReference type="GO" id="GO:0016757">
    <property type="term" value="F:glycosyltransferase activity"/>
    <property type="evidence" value="ECO:0007669"/>
    <property type="project" value="UniProtKB-KW"/>
</dbReference>
<dbReference type="SUPFAM" id="SSF53756">
    <property type="entry name" value="UDP-Glycosyltransferase/glycogen phosphorylase"/>
    <property type="match status" value="1"/>
</dbReference>
<keyword evidence="5" id="KW-1185">Reference proteome</keyword>
<organism evidence="4 5">
    <name type="scientific">Coraliomargarita akajimensis (strain DSM 45221 / IAM 15411 / JCM 23193 / KCTC 12865 / 04OKA010-24)</name>
    <dbReference type="NCBI Taxonomy" id="583355"/>
    <lineage>
        <taxon>Bacteria</taxon>
        <taxon>Pseudomonadati</taxon>
        <taxon>Verrucomicrobiota</taxon>
        <taxon>Opitutia</taxon>
        <taxon>Puniceicoccales</taxon>
        <taxon>Coraliomargaritaceae</taxon>
        <taxon>Coraliomargarita</taxon>
    </lineage>
</organism>
<proteinExistence type="predicted"/>
<evidence type="ECO:0000313" key="4">
    <source>
        <dbReference type="EMBL" id="ADE53424.1"/>
    </source>
</evidence>
<dbReference type="InterPro" id="IPR001296">
    <property type="entry name" value="Glyco_trans_1"/>
</dbReference>
<dbReference type="KEGG" id="caa:Caka_0399"/>
<evidence type="ECO:0000256" key="2">
    <source>
        <dbReference type="ARBA" id="ARBA00022679"/>
    </source>
</evidence>
<sequence length="365" mass="40488">MSKPAIIVVGQLPPPIHGQSVVIERITNLQTDLYTIISLPLNCSSEIESVGKFQFKKILTTLQVAYQLGREARKHTECVVYYPPASPHPIPVVRDMLFFLVARMSVRSWVFHLHAGGLPEFLSAGLFGRVAKIFYPQPKVNISLSEDSELTPGAFFGGEDVYVPLGLDIPVPYVERGHAAERRLLFVGNLFISKGVETCIRAVAALKAKGILLVLDLVGAHVQGDREVILSLVQELELEDEVVFHGVLTGAAKWERFEQADCFVFPSYYPAEKFPNVLIEALGCGLPIVSSQWRGIPELVGEQCAAASLVDPHDQQAFERAVESIVLSENADYIQLRNSARKRYTERYTMETFTASMLAAFERGL</sequence>
<accession>D5EML8</accession>
<protein>
    <submittedName>
        <fullName evidence="4">Glycosyl transferase group 1</fullName>
    </submittedName>
</protein>
<dbReference type="Pfam" id="PF00534">
    <property type="entry name" value="Glycos_transf_1"/>
    <property type="match status" value="1"/>
</dbReference>
<evidence type="ECO:0000256" key="1">
    <source>
        <dbReference type="ARBA" id="ARBA00022676"/>
    </source>
</evidence>
<name>D5EML8_CORAD</name>
<gene>
    <name evidence="4" type="ordered locus">Caka_0399</name>
</gene>
<dbReference type="Proteomes" id="UP000000925">
    <property type="component" value="Chromosome"/>
</dbReference>